<comment type="caution">
    <text evidence="1">The sequence shown here is derived from an EMBL/GenBank/DDBJ whole genome shotgun (WGS) entry which is preliminary data.</text>
</comment>
<dbReference type="Proteomes" id="UP000178684">
    <property type="component" value="Unassembled WGS sequence"/>
</dbReference>
<evidence type="ECO:0000313" key="2">
    <source>
        <dbReference type="Proteomes" id="UP000178684"/>
    </source>
</evidence>
<sequence length="203" mass="23553">MRKFPAGEIKEFKIFKKLTSPQKIQDFLDGIPMNFEKRGEEHKSPLMTLRRNNAHCIEGALLAAAALWYNGKKPLLLDLKTSQDDEDHVIALFKDGSRWGAISKTNHAVLRYRDPIYISVRELAASYFNEYFLDSRKKTLRSYSAPFELLKHDDSWLTTDKNLWNISDALDEAKHFPLFGKNLEHKLRQSDQIEIKAGDIAEW</sequence>
<gene>
    <name evidence="1" type="ORF">A3B18_01995</name>
</gene>
<evidence type="ECO:0000313" key="1">
    <source>
        <dbReference type="EMBL" id="OGF83336.1"/>
    </source>
</evidence>
<reference evidence="1 2" key="1">
    <citation type="journal article" date="2016" name="Nat. Commun.">
        <title>Thousands of microbial genomes shed light on interconnected biogeochemical processes in an aquifer system.</title>
        <authorList>
            <person name="Anantharaman K."/>
            <person name="Brown C.T."/>
            <person name="Hug L.A."/>
            <person name="Sharon I."/>
            <person name="Castelle C.J."/>
            <person name="Probst A.J."/>
            <person name="Thomas B.C."/>
            <person name="Singh A."/>
            <person name="Wilkins M.J."/>
            <person name="Karaoz U."/>
            <person name="Brodie E.L."/>
            <person name="Williams K.H."/>
            <person name="Hubbard S.S."/>
            <person name="Banfield J.F."/>
        </authorList>
    </citation>
    <scope>NUCLEOTIDE SEQUENCE [LARGE SCALE GENOMIC DNA]</scope>
</reference>
<dbReference type="EMBL" id="MFIE01000001">
    <property type="protein sequence ID" value="OGF83336.1"/>
    <property type="molecule type" value="Genomic_DNA"/>
</dbReference>
<proteinExistence type="predicted"/>
<evidence type="ECO:0008006" key="3">
    <source>
        <dbReference type="Google" id="ProtNLM"/>
    </source>
</evidence>
<organism evidence="1 2">
    <name type="scientific">Candidatus Giovannonibacteria bacterium RIFCSPLOWO2_01_FULL_46_13</name>
    <dbReference type="NCBI Taxonomy" id="1798352"/>
    <lineage>
        <taxon>Bacteria</taxon>
        <taxon>Candidatus Giovannoniibacteriota</taxon>
    </lineage>
</organism>
<name>A0A1F5X659_9BACT</name>
<protein>
    <recommendedName>
        <fullName evidence="3">Transglutaminase-like domain-containing protein</fullName>
    </recommendedName>
</protein>
<accession>A0A1F5X659</accession>
<dbReference type="AlphaFoldDB" id="A0A1F5X659"/>